<sequence length="200" mass="23726">MIPGLTGEDPNSKDRQQRQREQLQHWLIQQQAERQGQRHKFLFSDKNYDRFMVEVNNMALELQNLEMENRKAKVIATKDFNLAMVSQLTIPHCYMEHCKKKQKNKLIYLLPTFKILLCLYLQRQKLSDESEERDHSRVRIDSARTATLIERQQAKLNKQMRKHLDSTNLMLAETRKQLKPDISKGAVTESFFSQFNTCSR</sequence>
<dbReference type="STRING" id="409849.ENSPMGP00000000876"/>
<dbReference type="AlphaFoldDB" id="A0A3B3Z910"/>
<evidence type="ECO:0000313" key="13">
    <source>
        <dbReference type="Proteomes" id="UP000261520"/>
    </source>
</evidence>
<evidence type="ECO:0000256" key="5">
    <source>
        <dbReference type="ARBA" id="ARBA00023054"/>
    </source>
</evidence>
<evidence type="ECO:0000256" key="10">
    <source>
        <dbReference type="SAM" id="Coils"/>
    </source>
</evidence>
<keyword evidence="6" id="KW-0969">Cilium</keyword>
<dbReference type="Pfam" id="PF05914">
    <property type="entry name" value="RIB43A"/>
    <property type="match status" value="2"/>
</dbReference>
<evidence type="ECO:0000256" key="6">
    <source>
        <dbReference type="ARBA" id="ARBA00023069"/>
    </source>
</evidence>
<evidence type="ECO:0000256" key="11">
    <source>
        <dbReference type="SAM" id="MobiDB-lite"/>
    </source>
</evidence>
<evidence type="ECO:0000256" key="4">
    <source>
        <dbReference type="ARBA" id="ARBA00022846"/>
    </source>
</evidence>
<evidence type="ECO:0000256" key="2">
    <source>
        <dbReference type="ARBA" id="ARBA00006875"/>
    </source>
</evidence>
<keyword evidence="4" id="KW-0282">Flagellum</keyword>
<comment type="similarity">
    <text evidence="2">Belongs to the RIB43A family.</text>
</comment>
<keyword evidence="13" id="KW-1185">Reference proteome</keyword>
<comment type="subcellular location">
    <subcellularLocation>
        <location evidence="1">Cytoplasm</location>
        <location evidence="1">Cytoskeleton</location>
        <location evidence="1">Flagellum axoneme</location>
    </subcellularLocation>
</comment>
<keyword evidence="8" id="KW-0966">Cell projection</keyword>
<evidence type="ECO:0000256" key="8">
    <source>
        <dbReference type="ARBA" id="ARBA00023273"/>
    </source>
</evidence>
<reference evidence="12" key="2">
    <citation type="submission" date="2025-09" db="UniProtKB">
        <authorList>
            <consortium name="Ensembl"/>
        </authorList>
    </citation>
    <scope>IDENTIFICATION</scope>
</reference>
<evidence type="ECO:0000313" key="12">
    <source>
        <dbReference type="Ensembl" id="ENSPMGP00000000876.1"/>
    </source>
</evidence>
<dbReference type="PANTHER" id="PTHR14517:SF10">
    <property type="entry name" value="RIB43A-LIKE WITH COILED-COILS PROTEIN 2"/>
    <property type="match status" value="1"/>
</dbReference>
<name>A0A3B3Z910_9GOBI</name>
<keyword evidence="7" id="KW-0206">Cytoskeleton</keyword>
<keyword evidence="5 10" id="KW-0175">Coiled coil</keyword>
<accession>A0A3B3Z910</accession>
<evidence type="ECO:0000256" key="3">
    <source>
        <dbReference type="ARBA" id="ARBA00022490"/>
    </source>
</evidence>
<feature type="coiled-coil region" evidence="10">
    <location>
        <begin position="48"/>
        <end position="75"/>
    </location>
</feature>
<organism evidence="12 13">
    <name type="scientific">Periophthalmus magnuspinnatus</name>
    <dbReference type="NCBI Taxonomy" id="409849"/>
    <lineage>
        <taxon>Eukaryota</taxon>
        <taxon>Metazoa</taxon>
        <taxon>Chordata</taxon>
        <taxon>Craniata</taxon>
        <taxon>Vertebrata</taxon>
        <taxon>Euteleostomi</taxon>
        <taxon>Actinopterygii</taxon>
        <taxon>Neopterygii</taxon>
        <taxon>Teleostei</taxon>
        <taxon>Neoteleostei</taxon>
        <taxon>Acanthomorphata</taxon>
        <taxon>Gobiaria</taxon>
        <taxon>Gobiiformes</taxon>
        <taxon>Gobioidei</taxon>
        <taxon>Gobiidae</taxon>
        <taxon>Oxudercinae</taxon>
        <taxon>Periophthalmus</taxon>
    </lineage>
</organism>
<feature type="region of interest" description="Disordered" evidence="11">
    <location>
        <begin position="1"/>
        <end position="21"/>
    </location>
</feature>
<evidence type="ECO:0000256" key="1">
    <source>
        <dbReference type="ARBA" id="ARBA00004611"/>
    </source>
</evidence>
<dbReference type="InterPro" id="IPR008805">
    <property type="entry name" value="RIB43A"/>
</dbReference>
<comment type="subunit">
    <text evidence="9">Microtubule inner protein component of sperm flagellar doublet microtubules.</text>
</comment>
<keyword evidence="3" id="KW-0963">Cytoplasm</keyword>
<proteinExistence type="inferred from homology"/>
<reference evidence="12" key="1">
    <citation type="submission" date="2025-08" db="UniProtKB">
        <authorList>
            <consortium name="Ensembl"/>
        </authorList>
    </citation>
    <scope>IDENTIFICATION</scope>
</reference>
<dbReference type="PANTHER" id="PTHR14517">
    <property type="entry name" value="RIB43A-RELATED"/>
    <property type="match status" value="1"/>
</dbReference>
<evidence type="ECO:0000256" key="7">
    <source>
        <dbReference type="ARBA" id="ARBA00023212"/>
    </source>
</evidence>
<evidence type="ECO:0000256" key="9">
    <source>
        <dbReference type="ARBA" id="ARBA00046435"/>
    </source>
</evidence>
<feature type="compositionally biased region" description="Basic and acidic residues" evidence="11">
    <location>
        <begin position="10"/>
        <end position="21"/>
    </location>
</feature>
<dbReference type="Ensembl" id="ENSPMGT00000000925.1">
    <property type="protein sequence ID" value="ENSPMGP00000000876.1"/>
    <property type="gene ID" value="ENSPMGG00000000811.1"/>
</dbReference>
<protein>
    <submittedName>
        <fullName evidence="12">Uncharacterized protein</fullName>
    </submittedName>
</protein>
<dbReference type="Proteomes" id="UP000261520">
    <property type="component" value="Unplaced"/>
</dbReference>